<dbReference type="InterPro" id="IPR011990">
    <property type="entry name" value="TPR-like_helical_dom_sf"/>
</dbReference>
<feature type="region of interest" description="Disordered" evidence="1">
    <location>
        <begin position="65"/>
        <end position="96"/>
    </location>
</feature>
<dbReference type="Gene3D" id="1.25.40.10">
    <property type="entry name" value="Tetratricopeptide repeat domain"/>
    <property type="match status" value="1"/>
</dbReference>
<name>A0A6A6ZCW0_9PLEO</name>
<gene>
    <name evidence="2" type="ORF">CC86DRAFT_237739</name>
</gene>
<feature type="non-terminal residue" evidence="2">
    <location>
        <position position="96"/>
    </location>
</feature>
<dbReference type="InterPro" id="IPR053137">
    <property type="entry name" value="NLR-like"/>
</dbReference>
<dbReference type="Proteomes" id="UP000799424">
    <property type="component" value="Unassembled WGS sequence"/>
</dbReference>
<dbReference type="AlphaFoldDB" id="A0A6A6ZCW0"/>
<sequence>NQGRWDAAEELEVQVMETCKKKLGADHPSTLTSMANLALTYQNQGRWDAAEELFVRVMETRKKKLGADHPSTLRSMNNLAHTQKSHGQVVEAMKPM</sequence>
<accession>A0A6A6ZCW0</accession>
<dbReference type="PANTHER" id="PTHR46082">
    <property type="entry name" value="ATP/GTP-BINDING PROTEIN-RELATED"/>
    <property type="match status" value="1"/>
</dbReference>
<evidence type="ECO:0000256" key="1">
    <source>
        <dbReference type="SAM" id="MobiDB-lite"/>
    </source>
</evidence>
<dbReference type="EMBL" id="MU006250">
    <property type="protein sequence ID" value="KAF2818698.1"/>
    <property type="molecule type" value="Genomic_DNA"/>
</dbReference>
<evidence type="ECO:0000313" key="2">
    <source>
        <dbReference type="EMBL" id="KAF2818698.1"/>
    </source>
</evidence>
<reference evidence="2" key="1">
    <citation type="journal article" date="2020" name="Stud. Mycol.">
        <title>101 Dothideomycetes genomes: a test case for predicting lifestyles and emergence of pathogens.</title>
        <authorList>
            <person name="Haridas S."/>
            <person name="Albert R."/>
            <person name="Binder M."/>
            <person name="Bloem J."/>
            <person name="Labutti K."/>
            <person name="Salamov A."/>
            <person name="Andreopoulos B."/>
            <person name="Baker S."/>
            <person name="Barry K."/>
            <person name="Bills G."/>
            <person name="Bluhm B."/>
            <person name="Cannon C."/>
            <person name="Castanera R."/>
            <person name="Culley D."/>
            <person name="Daum C."/>
            <person name="Ezra D."/>
            <person name="Gonzalez J."/>
            <person name="Henrissat B."/>
            <person name="Kuo A."/>
            <person name="Liang C."/>
            <person name="Lipzen A."/>
            <person name="Lutzoni F."/>
            <person name="Magnuson J."/>
            <person name="Mondo S."/>
            <person name="Nolan M."/>
            <person name="Ohm R."/>
            <person name="Pangilinan J."/>
            <person name="Park H.-J."/>
            <person name="Ramirez L."/>
            <person name="Alfaro M."/>
            <person name="Sun H."/>
            <person name="Tritt A."/>
            <person name="Yoshinaga Y."/>
            <person name="Zwiers L.-H."/>
            <person name="Turgeon B."/>
            <person name="Goodwin S."/>
            <person name="Spatafora J."/>
            <person name="Crous P."/>
            <person name="Grigoriev I."/>
        </authorList>
    </citation>
    <scope>NUCLEOTIDE SEQUENCE</scope>
    <source>
        <strain evidence="2">CBS 113818</strain>
    </source>
</reference>
<evidence type="ECO:0008006" key="4">
    <source>
        <dbReference type="Google" id="ProtNLM"/>
    </source>
</evidence>
<keyword evidence="3" id="KW-1185">Reference proteome</keyword>
<proteinExistence type="predicted"/>
<dbReference type="SUPFAM" id="SSF48452">
    <property type="entry name" value="TPR-like"/>
    <property type="match status" value="1"/>
</dbReference>
<dbReference type="PANTHER" id="PTHR46082:SF11">
    <property type="entry name" value="AAA+ ATPASE DOMAIN-CONTAINING PROTEIN-RELATED"/>
    <property type="match status" value="1"/>
</dbReference>
<organism evidence="2 3">
    <name type="scientific">Ophiobolus disseminans</name>
    <dbReference type="NCBI Taxonomy" id="1469910"/>
    <lineage>
        <taxon>Eukaryota</taxon>
        <taxon>Fungi</taxon>
        <taxon>Dikarya</taxon>
        <taxon>Ascomycota</taxon>
        <taxon>Pezizomycotina</taxon>
        <taxon>Dothideomycetes</taxon>
        <taxon>Pleosporomycetidae</taxon>
        <taxon>Pleosporales</taxon>
        <taxon>Pleosporineae</taxon>
        <taxon>Phaeosphaeriaceae</taxon>
        <taxon>Ophiobolus</taxon>
    </lineage>
</organism>
<evidence type="ECO:0000313" key="3">
    <source>
        <dbReference type="Proteomes" id="UP000799424"/>
    </source>
</evidence>
<protein>
    <recommendedName>
        <fullName evidence="4">Kinesin light chain</fullName>
    </recommendedName>
</protein>
<feature type="non-terminal residue" evidence="2">
    <location>
        <position position="1"/>
    </location>
</feature>
<dbReference type="OrthoDB" id="5986190at2759"/>
<dbReference type="Pfam" id="PF13374">
    <property type="entry name" value="TPR_10"/>
    <property type="match status" value="2"/>
</dbReference>
<feature type="compositionally biased region" description="Polar residues" evidence="1">
    <location>
        <begin position="72"/>
        <end position="86"/>
    </location>
</feature>